<evidence type="ECO:0000256" key="3">
    <source>
        <dbReference type="ARBA" id="ARBA00022676"/>
    </source>
</evidence>
<dbReference type="SUPFAM" id="SSF53448">
    <property type="entry name" value="Nucleotide-diphospho-sugar transferases"/>
    <property type="match status" value="1"/>
</dbReference>
<evidence type="ECO:0000256" key="5">
    <source>
        <dbReference type="ARBA" id="ARBA00023136"/>
    </source>
</evidence>
<dbReference type="AlphaFoldDB" id="A0A219B175"/>
<keyword evidence="3" id="KW-0328">Glycosyltransferase</keyword>
<dbReference type="Pfam" id="PF00535">
    <property type="entry name" value="Glycos_transf_2"/>
    <property type="match status" value="1"/>
</dbReference>
<dbReference type="EMBL" id="NFZT01000001">
    <property type="protein sequence ID" value="OWV32091.1"/>
    <property type="molecule type" value="Genomic_DNA"/>
</dbReference>
<dbReference type="InterPro" id="IPR029044">
    <property type="entry name" value="Nucleotide-diphossugar_trans"/>
</dbReference>
<evidence type="ECO:0000256" key="1">
    <source>
        <dbReference type="ARBA" id="ARBA00004236"/>
    </source>
</evidence>
<evidence type="ECO:0000256" key="2">
    <source>
        <dbReference type="ARBA" id="ARBA00022475"/>
    </source>
</evidence>
<dbReference type="GO" id="GO:0016757">
    <property type="term" value="F:glycosyltransferase activity"/>
    <property type="evidence" value="ECO:0007669"/>
    <property type="project" value="UniProtKB-KW"/>
</dbReference>
<keyword evidence="5" id="KW-0472">Membrane</keyword>
<keyword evidence="2" id="KW-1003">Cell membrane</keyword>
<sequence length="272" mass="31254">MNYSGEEPGSLRWSAVIPVYNERDYLPRTLASLADQEQPVRILVVDNGSTDGCIEDARALAAARDLEIEFLEEEAPGQVHALKRGIDAAETEFVAICDADTWYPPHYLTRAEELFDEGGRSRVALGALLMPERSGALADWWAANRRLAAARLMPRQNHTSGAAQLFRTSALKAAGGYDARRWPYVLKDHELMDRVLQLGGQTYDRDLWCISSERRGDRRKVRWTLSERLLYHVMPFSKKRWFFHRFMARRFERRGQKDIVLREQSWNEAGQG</sequence>
<evidence type="ECO:0000259" key="6">
    <source>
        <dbReference type="Pfam" id="PF00535"/>
    </source>
</evidence>
<comment type="caution">
    <text evidence="7">The sequence shown here is derived from an EMBL/GenBank/DDBJ whole genome shotgun (WGS) entry which is preliminary data.</text>
</comment>
<dbReference type="GO" id="GO:0005886">
    <property type="term" value="C:plasma membrane"/>
    <property type="evidence" value="ECO:0007669"/>
    <property type="project" value="UniProtKB-SubCell"/>
</dbReference>
<evidence type="ECO:0000313" key="8">
    <source>
        <dbReference type="Proteomes" id="UP000198462"/>
    </source>
</evidence>
<organism evidence="7 8">
    <name type="scientific">Pacificimonas flava</name>
    <dbReference type="NCBI Taxonomy" id="1234595"/>
    <lineage>
        <taxon>Bacteria</taxon>
        <taxon>Pseudomonadati</taxon>
        <taxon>Pseudomonadota</taxon>
        <taxon>Alphaproteobacteria</taxon>
        <taxon>Sphingomonadales</taxon>
        <taxon>Sphingosinicellaceae</taxon>
        <taxon>Pacificimonas</taxon>
    </lineage>
</organism>
<dbReference type="CDD" id="cd00761">
    <property type="entry name" value="Glyco_tranf_GTA_type"/>
    <property type="match status" value="1"/>
</dbReference>
<evidence type="ECO:0000313" key="7">
    <source>
        <dbReference type="EMBL" id="OWV32091.1"/>
    </source>
</evidence>
<dbReference type="OrthoDB" id="8455661at2"/>
<reference evidence="8" key="1">
    <citation type="submission" date="2017-05" db="EMBL/GenBank/DDBJ databases">
        <authorList>
            <person name="Lin X."/>
        </authorList>
    </citation>
    <scope>NUCLEOTIDE SEQUENCE [LARGE SCALE GENOMIC DNA]</scope>
    <source>
        <strain evidence="8">JLT2012</strain>
    </source>
</reference>
<protein>
    <recommendedName>
        <fullName evidence="6">Glycosyltransferase 2-like domain-containing protein</fullName>
    </recommendedName>
</protein>
<gene>
    <name evidence="7" type="ORF">B5C34_00560</name>
</gene>
<dbReference type="RefSeq" id="WP_088710889.1">
    <property type="nucleotide sequence ID" value="NZ_NFZT01000001.1"/>
</dbReference>
<proteinExistence type="predicted"/>
<dbReference type="PANTHER" id="PTHR43646:SF2">
    <property type="entry name" value="GLYCOSYLTRANSFERASE 2-LIKE DOMAIN-CONTAINING PROTEIN"/>
    <property type="match status" value="1"/>
</dbReference>
<comment type="subcellular location">
    <subcellularLocation>
        <location evidence="1">Cell membrane</location>
    </subcellularLocation>
</comment>
<dbReference type="InterPro" id="IPR001173">
    <property type="entry name" value="Glyco_trans_2-like"/>
</dbReference>
<dbReference type="Gene3D" id="3.90.550.10">
    <property type="entry name" value="Spore Coat Polysaccharide Biosynthesis Protein SpsA, Chain A"/>
    <property type="match status" value="1"/>
</dbReference>
<name>A0A219B175_9SPHN</name>
<keyword evidence="4" id="KW-0808">Transferase</keyword>
<accession>A0A219B175</accession>
<dbReference type="PANTHER" id="PTHR43646">
    <property type="entry name" value="GLYCOSYLTRANSFERASE"/>
    <property type="match status" value="1"/>
</dbReference>
<keyword evidence="8" id="KW-1185">Reference proteome</keyword>
<evidence type="ECO:0000256" key="4">
    <source>
        <dbReference type="ARBA" id="ARBA00022679"/>
    </source>
</evidence>
<dbReference type="Proteomes" id="UP000198462">
    <property type="component" value="Unassembled WGS sequence"/>
</dbReference>
<feature type="domain" description="Glycosyltransferase 2-like" evidence="6">
    <location>
        <begin position="14"/>
        <end position="124"/>
    </location>
</feature>